<organism evidence="2 3">
    <name type="scientific">Crassostrea virginica</name>
    <name type="common">Eastern oyster</name>
    <dbReference type="NCBI Taxonomy" id="6565"/>
    <lineage>
        <taxon>Eukaryota</taxon>
        <taxon>Metazoa</taxon>
        <taxon>Spiralia</taxon>
        <taxon>Lophotrochozoa</taxon>
        <taxon>Mollusca</taxon>
        <taxon>Bivalvia</taxon>
        <taxon>Autobranchia</taxon>
        <taxon>Pteriomorphia</taxon>
        <taxon>Ostreida</taxon>
        <taxon>Ostreoidea</taxon>
        <taxon>Ostreidae</taxon>
        <taxon>Crassostrea</taxon>
    </lineage>
</organism>
<reference evidence="3" key="1">
    <citation type="submission" date="2025-08" db="UniProtKB">
        <authorList>
            <consortium name="RefSeq"/>
        </authorList>
    </citation>
    <scope>IDENTIFICATION</scope>
    <source>
        <tissue evidence="3">Whole sample</tissue>
    </source>
</reference>
<protein>
    <submittedName>
        <fullName evidence="3">Uncharacterized protein LOC111136210 isoform X2</fullName>
    </submittedName>
</protein>
<keyword evidence="1" id="KW-1133">Transmembrane helix</keyword>
<keyword evidence="1" id="KW-0812">Transmembrane</keyword>
<dbReference type="RefSeq" id="XP_022342599.1">
    <property type="nucleotide sequence ID" value="XM_022486891.1"/>
</dbReference>
<dbReference type="Proteomes" id="UP000694844">
    <property type="component" value="Chromosome 5"/>
</dbReference>
<feature type="transmembrane region" description="Helical" evidence="1">
    <location>
        <begin position="105"/>
        <end position="128"/>
    </location>
</feature>
<feature type="transmembrane region" description="Helical" evidence="1">
    <location>
        <begin position="5"/>
        <end position="22"/>
    </location>
</feature>
<sequence length="130" mass="14793">MFMAYVITGVGNLGMTLVYSMIRWPSLLQTLQDYYMVYTTSLSSGTVWLCIVVLAVIALLPDLLIRVHRDTTNRIAESTNRRESEVVVEDEFESPDKPLSSQERVLFGTLVFFMYAIFIVAVSLTAHYNQ</sequence>
<evidence type="ECO:0000313" key="2">
    <source>
        <dbReference type="Proteomes" id="UP000694844"/>
    </source>
</evidence>
<name>A0A8B8ERM0_CRAVI</name>
<dbReference type="AlphaFoldDB" id="A0A8B8ERM0"/>
<keyword evidence="2" id="KW-1185">Reference proteome</keyword>
<dbReference type="OrthoDB" id="377733at2759"/>
<evidence type="ECO:0000256" key="1">
    <source>
        <dbReference type="SAM" id="Phobius"/>
    </source>
</evidence>
<accession>A0A8B8ERM0</accession>
<dbReference type="GeneID" id="111136210"/>
<evidence type="ECO:0000313" key="3">
    <source>
        <dbReference type="RefSeq" id="XP_022342599.1"/>
    </source>
</evidence>
<keyword evidence="1" id="KW-0472">Membrane</keyword>
<feature type="transmembrane region" description="Helical" evidence="1">
    <location>
        <begin position="42"/>
        <end position="65"/>
    </location>
</feature>
<gene>
    <name evidence="3" type="primary">LOC111136210</name>
</gene>
<proteinExistence type="predicted"/>